<dbReference type="AlphaFoldDB" id="A0A381VLW1"/>
<organism evidence="1">
    <name type="scientific">marine metagenome</name>
    <dbReference type="NCBI Taxonomy" id="408172"/>
    <lineage>
        <taxon>unclassified sequences</taxon>
        <taxon>metagenomes</taxon>
        <taxon>ecological metagenomes</taxon>
    </lineage>
</organism>
<proteinExistence type="predicted"/>
<accession>A0A381VLW1</accession>
<dbReference type="EMBL" id="UINC01009206">
    <property type="protein sequence ID" value="SVA41309.1"/>
    <property type="molecule type" value="Genomic_DNA"/>
</dbReference>
<reference evidence="1" key="1">
    <citation type="submission" date="2018-05" db="EMBL/GenBank/DDBJ databases">
        <authorList>
            <person name="Lanie J.A."/>
            <person name="Ng W.-L."/>
            <person name="Kazmierczak K.M."/>
            <person name="Andrzejewski T.M."/>
            <person name="Davidsen T.M."/>
            <person name="Wayne K.J."/>
            <person name="Tettelin H."/>
            <person name="Glass J.I."/>
            <person name="Rusch D."/>
            <person name="Podicherti R."/>
            <person name="Tsui H.-C.T."/>
            <person name="Winkler M.E."/>
        </authorList>
    </citation>
    <scope>NUCLEOTIDE SEQUENCE</scope>
</reference>
<gene>
    <name evidence="1" type="ORF">METZ01_LOCUS94163</name>
</gene>
<name>A0A381VLW1_9ZZZZ</name>
<sequence length="66" mass="6764">MSKSYRSFIGLCGLLGVFVTAGELVAQSIPLQGIPASDSLGAEDIWGNPTFVGGVVNGGPTAHSEW</sequence>
<protein>
    <submittedName>
        <fullName evidence="1">Uncharacterized protein</fullName>
    </submittedName>
</protein>
<evidence type="ECO:0000313" key="1">
    <source>
        <dbReference type="EMBL" id="SVA41309.1"/>
    </source>
</evidence>